<keyword evidence="1" id="KW-0472">Membrane</keyword>
<evidence type="ECO:0000313" key="2">
    <source>
        <dbReference type="EMBL" id="GGG22201.1"/>
    </source>
</evidence>
<reference evidence="2 3" key="1">
    <citation type="journal article" date="2014" name="Int. J. Syst. Evol. Microbiol.">
        <title>Complete genome sequence of Corynebacterium casei LMG S-19264T (=DSM 44701T), isolated from a smear-ripened cheese.</title>
        <authorList>
            <consortium name="US DOE Joint Genome Institute (JGI-PGF)"/>
            <person name="Walter F."/>
            <person name="Albersmeier A."/>
            <person name="Kalinowski J."/>
            <person name="Ruckert C."/>
        </authorList>
    </citation>
    <scope>NUCLEOTIDE SEQUENCE [LARGE SCALE GENOMIC DNA]</scope>
    <source>
        <strain evidence="2 3">CGMCC 1.16330</strain>
    </source>
</reference>
<proteinExistence type="predicted"/>
<keyword evidence="1" id="KW-0812">Transmembrane</keyword>
<keyword evidence="1" id="KW-1133">Transmembrane helix</keyword>
<protein>
    <submittedName>
        <fullName evidence="2">Uncharacterized protein</fullName>
    </submittedName>
</protein>
<comment type="caution">
    <text evidence="2">The sequence shown here is derived from an EMBL/GenBank/DDBJ whole genome shotgun (WGS) entry which is preliminary data.</text>
</comment>
<organism evidence="2 3">
    <name type="scientific">Caldovatus sediminis</name>
    <dbReference type="NCBI Taxonomy" id="2041189"/>
    <lineage>
        <taxon>Bacteria</taxon>
        <taxon>Pseudomonadati</taxon>
        <taxon>Pseudomonadota</taxon>
        <taxon>Alphaproteobacteria</taxon>
        <taxon>Acetobacterales</taxon>
        <taxon>Roseomonadaceae</taxon>
        <taxon>Caldovatus</taxon>
    </lineage>
</organism>
<dbReference type="RefSeq" id="WP_188898697.1">
    <property type="nucleotide sequence ID" value="NZ_BMKS01000002.1"/>
</dbReference>
<gene>
    <name evidence="2" type="ORF">GCM10010964_07950</name>
</gene>
<dbReference type="AlphaFoldDB" id="A0A8J2Z8T1"/>
<name>A0A8J2Z8T1_9PROT</name>
<accession>A0A8J2Z8T1</accession>
<dbReference type="EMBL" id="BMKS01000002">
    <property type="protein sequence ID" value="GGG22201.1"/>
    <property type="molecule type" value="Genomic_DNA"/>
</dbReference>
<evidence type="ECO:0000256" key="1">
    <source>
        <dbReference type="SAM" id="Phobius"/>
    </source>
</evidence>
<evidence type="ECO:0000313" key="3">
    <source>
        <dbReference type="Proteomes" id="UP000597507"/>
    </source>
</evidence>
<feature type="transmembrane region" description="Helical" evidence="1">
    <location>
        <begin position="6"/>
        <end position="27"/>
    </location>
</feature>
<sequence>MPEANALLPLLLLLATALAMAAALYMLKRGSGARRGREDTLRVLGLDARAAPERGAPPPVDLSEPIVSEAQWRAIRDHASDPAYRRAVEAVRLRYQLAGNPMLLPNTLRETMARSGLGFREAMLRVAEDDGLR</sequence>
<keyword evidence="3" id="KW-1185">Reference proteome</keyword>
<dbReference type="Proteomes" id="UP000597507">
    <property type="component" value="Unassembled WGS sequence"/>
</dbReference>